<dbReference type="Proteomes" id="UP001550044">
    <property type="component" value="Unassembled WGS sequence"/>
</dbReference>
<evidence type="ECO:0000256" key="1">
    <source>
        <dbReference type="SAM" id="MobiDB-lite"/>
    </source>
</evidence>
<protein>
    <submittedName>
        <fullName evidence="2">Contact-dependent growth inhibition system immunity protein</fullName>
    </submittedName>
</protein>
<dbReference type="Pfam" id="PF18616">
    <property type="entry name" value="CdiI_3"/>
    <property type="match status" value="1"/>
</dbReference>
<organism evidence="2 3">
    <name type="scientific">Streptomyces sp. 900116325</name>
    <dbReference type="NCBI Taxonomy" id="3154295"/>
    <lineage>
        <taxon>Bacteria</taxon>
        <taxon>Bacillati</taxon>
        <taxon>Actinomycetota</taxon>
        <taxon>Actinomycetes</taxon>
        <taxon>Kitasatosporales</taxon>
        <taxon>Streptomycetaceae</taxon>
        <taxon>Streptomyces</taxon>
    </lineage>
</organism>
<feature type="region of interest" description="Disordered" evidence="1">
    <location>
        <begin position="132"/>
        <end position="156"/>
    </location>
</feature>
<reference evidence="2 3" key="1">
    <citation type="submission" date="2024-06" db="EMBL/GenBank/DDBJ databases">
        <title>The Natural Products Discovery Center: Release of the First 8490 Sequenced Strains for Exploring Actinobacteria Biosynthetic Diversity.</title>
        <authorList>
            <person name="Kalkreuter E."/>
            <person name="Kautsar S.A."/>
            <person name="Yang D."/>
            <person name="Bader C.D."/>
            <person name="Teijaro C.N."/>
            <person name="Fluegel L."/>
            <person name="Davis C.M."/>
            <person name="Simpson J.R."/>
            <person name="Lauterbach L."/>
            <person name="Steele A.D."/>
            <person name="Gui C."/>
            <person name="Meng S."/>
            <person name="Li G."/>
            <person name="Viehrig K."/>
            <person name="Ye F."/>
            <person name="Su P."/>
            <person name="Kiefer A.F."/>
            <person name="Nichols A."/>
            <person name="Cepeda A.J."/>
            <person name="Yan W."/>
            <person name="Fan B."/>
            <person name="Jiang Y."/>
            <person name="Adhikari A."/>
            <person name="Zheng C.-J."/>
            <person name="Schuster L."/>
            <person name="Cowan T.M."/>
            <person name="Smanski M.J."/>
            <person name="Chevrette M.G."/>
            <person name="De Carvalho L.P.S."/>
            <person name="Shen B."/>
        </authorList>
    </citation>
    <scope>NUCLEOTIDE SEQUENCE [LARGE SCALE GENOMIC DNA]</scope>
    <source>
        <strain evidence="2 3">NPDC005137</strain>
    </source>
</reference>
<dbReference type="RefSeq" id="WP_356710206.1">
    <property type="nucleotide sequence ID" value="NZ_JBEXIP010000013.1"/>
</dbReference>
<name>A0ABV2UA62_9ACTN</name>
<dbReference type="EMBL" id="JBEXIP010000013">
    <property type="protein sequence ID" value="MET8434718.1"/>
    <property type="molecule type" value="Genomic_DNA"/>
</dbReference>
<dbReference type="InterPro" id="IPR040547">
    <property type="entry name" value="CdiI"/>
</dbReference>
<feature type="compositionally biased region" description="Basic residues" evidence="1">
    <location>
        <begin position="146"/>
        <end position="156"/>
    </location>
</feature>
<comment type="caution">
    <text evidence="2">The sequence shown here is derived from an EMBL/GenBank/DDBJ whole genome shotgun (WGS) entry which is preliminary data.</text>
</comment>
<dbReference type="CDD" id="cd20691">
    <property type="entry name" value="CdiI_EC536-like"/>
    <property type="match status" value="1"/>
</dbReference>
<accession>A0ABV2UA62</accession>
<evidence type="ECO:0000313" key="3">
    <source>
        <dbReference type="Proteomes" id="UP001550044"/>
    </source>
</evidence>
<sequence>MHLLHLDRTLDELDPPRWSAPDADATTLIRRVHELRCIPLSELGPADLRMLVAQQVALPHVLPLAVHLLLEEPLLDASFYDGDLLLAAAKAPASAWAVLPELAARLRAVITTLPEAALADLPRGAAEELTRFVAGPGSPGGPAAHAGKRNRNARRS</sequence>
<proteinExistence type="predicted"/>
<gene>
    <name evidence="2" type="ORF">ABZV61_18325</name>
</gene>
<evidence type="ECO:0000313" key="2">
    <source>
        <dbReference type="EMBL" id="MET8434718.1"/>
    </source>
</evidence>
<keyword evidence="3" id="KW-1185">Reference proteome</keyword>